<feature type="active site" evidence="1">
    <location>
        <position position="318"/>
    </location>
</feature>
<dbReference type="AlphaFoldDB" id="A0A4T0UNQ4"/>
<organism evidence="4 5">
    <name type="scientific">Crenobacter intestini</name>
    <dbReference type="NCBI Taxonomy" id="2563443"/>
    <lineage>
        <taxon>Bacteria</taxon>
        <taxon>Pseudomonadati</taxon>
        <taxon>Pseudomonadota</taxon>
        <taxon>Betaproteobacteria</taxon>
        <taxon>Neisseriales</taxon>
        <taxon>Neisseriaceae</taxon>
        <taxon>Crenobacter</taxon>
    </lineage>
</organism>
<dbReference type="PANTHER" id="PTHR13504:SF38">
    <property type="entry name" value="FIDO DOMAIN-CONTAINING PROTEIN"/>
    <property type="match status" value="1"/>
</dbReference>
<dbReference type="PROSITE" id="PS51459">
    <property type="entry name" value="FIDO"/>
    <property type="match status" value="1"/>
</dbReference>
<dbReference type="Proteomes" id="UP000308891">
    <property type="component" value="Unassembled WGS sequence"/>
</dbReference>
<dbReference type="InterPro" id="IPR003812">
    <property type="entry name" value="Fido"/>
</dbReference>
<dbReference type="EMBL" id="STGJ01000014">
    <property type="protein sequence ID" value="TIC80348.1"/>
    <property type="molecule type" value="Genomic_DNA"/>
</dbReference>
<evidence type="ECO:0000313" key="4">
    <source>
        <dbReference type="EMBL" id="TIC80348.1"/>
    </source>
</evidence>
<sequence>MPAIGYQWLAKAYNIDPVHPFAVQSTIGGSRTTVLEHDRRREVYPESYRPAETLKDQLTFALKHEEVHLEFLSRLFRRSAVKQALTAWIQSEPTGTYARRACFLYEWLTGNALDFPGVVRGNYVDALDDKRYLTGTPTNCARWRVRDNLPGNRDFCPIVRRTEVVRQAEAYDVAAKLASLEEDYGVDLIMRSTVWLTVKESRASFLIEREQGQEDRIRRFAAVMEQACGQYDNPFDPSVLTTLQHDILGASALRYGLRKSPVFVGHVAHYQPVVDYIAPHWDVTVAMLGGLSAFLNRTQGQASLLRAAVASFGFVYVHPMADGNGRISRFLINDVLRRDGQVPAPIILPISATITHSTRNRADYDRVLERFSRPLLQRYSQHYRFAESIEAEDGVVFNFHFDAYEDARPAWAYPDLTAHVAYLAQVVDQTLSLEMRDEARFLQANERSRHGIKHVLEAPDADLDVIIRSIRENNNRVSNKLLKRYPLLEKNPALAEKIAGIVQDAFSASAPAERTPKS</sequence>
<dbReference type="InterPro" id="IPR040198">
    <property type="entry name" value="Fido_containing"/>
</dbReference>
<proteinExistence type="predicted"/>
<evidence type="ECO:0000256" key="2">
    <source>
        <dbReference type="PIRSR" id="PIRSR640198-2"/>
    </source>
</evidence>
<evidence type="ECO:0000256" key="1">
    <source>
        <dbReference type="PIRSR" id="PIRSR640198-1"/>
    </source>
</evidence>
<dbReference type="InterPro" id="IPR036597">
    <property type="entry name" value="Fido-like_dom_sf"/>
</dbReference>
<evidence type="ECO:0000313" key="5">
    <source>
        <dbReference type="Proteomes" id="UP000308891"/>
    </source>
</evidence>
<dbReference type="SUPFAM" id="SSF140931">
    <property type="entry name" value="Fic-like"/>
    <property type="match status" value="1"/>
</dbReference>
<keyword evidence="2" id="KW-0547">Nucleotide-binding</keyword>
<feature type="domain" description="Fido" evidence="3">
    <location>
        <begin position="235"/>
        <end position="388"/>
    </location>
</feature>
<dbReference type="OrthoDB" id="9813719at2"/>
<dbReference type="Pfam" id="PF02661">
    <property type="entry name" value="Fic"/>
    <property type="match status" value="1"/>
</dbReference>
<feature type="binding site" evidence="2">
    <location>
        <begin position="322"/>
        <end position="329"/>
    </location>
    <ligand>
        <name>ATP</name>
        <dbReference type="ChEBI" id="CHEBI:30616"/>
    </ligand>
</feature>
<reference evidence="4 5" key="1">
    <citation type="submission" date="2019-04" db="EMBL/GenBank/DDBJ databases">
        <title>Crenobacter sp. nov.</title>
        <authorList>
            <person name="Shi S."/>
        </authorList>
    </citation>
    <scope>NUCLEOTIDE SEQUENCE [LARGE SCALE GENOMIC DNA]</scope>
    <source>
        <strain evidence="4 5">GY 70310</strain>
    </source>
</reference>
<keyword evidence="2" id="KW-0067">ATP-binding</keyword>
<dbReference type="RefSeq" id="WP_136554653.1">
    <property type="nucleotide sequence ID" value="NZ_STGJ01000014.1"/>
</dbReference>
<dbReference type="Gene3D" id="1.10.3290.10">
    <property type="entry name" value="Fido-like domain"/>
    <property type="match status" value="1"/>
</dbReference>
<dbReference type="PANTHER" id="PTHR13504">
    <property type="entry name" value="FIDO DOMAIN-CONTAINING PROTEIN DDB_G0283145"/>
    <property type="match status" value="1"/>
</dbReference>
<keyword evidence="5" id="KW-1185">Reference proteome</keyword>
<name>A0A4T0UNQ4_9NEIS</name>
<dbReference type="GO" id="GO:0005524">
    <property type="term" value="F:ATP binding"/>
    <property type="evidence" value="ECO:0007669"/>
    <property type="project" value="UniProtKB-KW"/>
</dbReference>
<accession>A0A4T0UNQ4</accession>
<comment type="caution">
    <text evidence="4">The sequence shown here is derived from an EMBL/GenBank/DDBJ whole genome shotgun (WGS) entry which is preliminary data.</text>
</comment>
<gene>
    <name evidence="4" type="ORF">E5K04_12670</name>
</gene>
<protein>
    <submittedName>
        <fullName evidence="4">Fic family protein</fullName>
    </submittedName>
</protein>
<evidence type="ECO:0000259" key="3">
    <source>
        <dbReference type="PROSITE" id="PS51459"/>
    </source>
</evidence>